<dbReference type="Proteomes" id="UP000215914">
    <property type="component" value="Chromosome 15"/>
</dbReference>
<sequence>MAIQTPDNQSESNLHKSQQNIPQNHDADAVSNQIETLKSLNTLLLKETKENRQHVESLTQSNSCLESDLTQSVMANESLKSEMNSLSEQAARLEIERGLIVVFMTVQVNQVEDVKREIERLMREKELEIRGLNKRLDELLVEIDEQRGVSARVSEERDVVKARLDERIREVNELLVKVKKAEESEARVLEEVDELKMECDRLMVENTESARRVELVTKEKDEVRTSLIEANGVVDELRRDVAKLIEEKTVIVDEKVMLDGKNSELQTSVDELKKLVESMRIEEGALLEKLAVLEKKYAASSKNEEDLKNKINELVEEKKETETRIERLDNDKSLVAKDLEDAMKELQQQKLSFEQIVKEKTELENLKIERESEIVKKDEQLSVFKDMISSFETSSVNQVEKIKELEVEAGSYKSSFDQAALERDEALKQLNDQKAVTDDFKQTITGMEKEMEDLHEKLATLTAENGEYLGEKNRLEDRCAGLVKEVADLEARFAESRTEFDRKLKAAEANSKRVLNILKKTVLVCDGNDDFDQENGVEDGIKEHVAGIETIKKAFKDNKSILAEMKMQLELVKTSAEKEKGFWTMVSSATTLLAAAVSLAYVARAR</sequence>
<keyword evidence="1" id="KW-0175">Coiled coil</keyword>
<evidence type="ECO:0000256" key="3">
    <source>
        <dbReference type="SAM" id="Phobius"/>
    </source>
</evidence>
<dbReference type="Gramene" id="mRNA:HanXRQr2_Chr15g0719051">
    <property type="protein sequence ID" value="mRNA:HanXRQr2_Chr15g0719051"/>
    <property type="gene ID" value="HanXRQr2_Chr15g0719051"/>
</dbReference>
<feature type="coiled-coil region" evidence="1">
    <location>
        <begin position="76"/>
        <end position="363"/>
    </location>
</feature>
<gene>
    <name evidence="5" type="ORF">HannXRQ_Chr15g0493471</name>
    <name evidence="4" type="ORF">HanXRQr2_Chr15g0719051</name>
</gene>
<reference evidence="5" key="2">
    <citation type="submission" date="2017-02" db="EMBL/GenBank/DDBJ databases">
        <title>Sunflower complete genome.</title>
        <authorList>
            <person name="Langlade N."/>
            <person name="Munos S."/>
        </authorList>
    </citation>
    <scope>NUCLEOTIDE SEQUENCE [LARGE SCALE GENOMIC DNA]</scope>
    <source>
        <tissue evidence="5">Leaves</tissue>
    </source>
</reference>
<dbReference type="InParanoid" id="A0A251SDP0"/>
<keyword evidence="3" id="KW-0472">Membrane</keyword>
<proteinExistence type="predicted"/>
<reference evidence="4 6" key="1">
    <citation type="journal article" date="2017" name="Nature">
        <title>The sunflower genome provides insights into oil metabolism, flowering and Asterid evolution.</title>
        <authorList>
            <person name="Badouin H."/>
            <person name="Gouzy J."/>
            <person name="Grassa C.J."/>
            <person name="Murat F."/>
            <person name="Staton S.E."/>
            <person name="Cottret L."/>
            <person name="Lelandais-Briere C."/>
            <person name="Owens G.L."/>
            <person name="Carrere S."/>
            <person name="Mayjonade B."/>
            <person name="Legrand L."/>
            <person name="Gill N."/>
            <person name="Kane N.C."/>
            <person name="Bowers J.E."/>
            <person name="Hubner S."/>
            <person name="Bellec A."/>
            <person name="Berard A."/>
            <person name="Berges H."/>
            <person name="Blanchet N."/>
            <person name="Boniface M.C."/>
            <person name="Brunel D."/>
            <person name="Catrice O."/>
            <person name="Chaidir N."/>
            <person name="Claudel C."/>
            <person name="Donnadieu C."/>
            <person name="Faraut T."/>
            <person name="Fievet G."/>
            <person name="Helmstetter N."/>
            <person name="King M."/>
            <person name="Knapp S.J."/>
            <person name="Lai Z."/>
            <person name="Le Paslier M.C."/>
            <person name="Lippi Y."/>
            <person name="Lorenzon L."/>
            <person name="Mandel J.R."/>
            <person name="Marage G."/>
            <person name="Marchand G."/>
            <person name="Marquand E."/>
            <person name="Bret-Mestries E."/>
            <person name="Morien E."/>
            <person name="Nambeesan S."/>
            <person name="Nguyen T."/>
            <person name="Pegot-Espagnet P."/>
            <person name="Pouilly N."/>
            <person name="Raftis F."/>
            <person name="Sallet E."/>
            <person name="Schiex T."/>
            <person name="Thomas J."/>
            <person name="Vandecasteele C."/>
            <person name="Vares D."/>
            <person name="Vear F."/>
            <person name="Vautrin S."/>
            <person name="Crespi M."/>
            <person name="Mangin B."/>
            <person name="Burke J.M."/>
            <person name="Salse J."/>
            <person name="Munos S."/>
            <person name="Vincourt P."/>
            <person name="Rieseberg L.H."/>
            <person name="Langlade N.B."/>
        </authorList>
    </citation>
    <scope>NUCLEOTIDE SEQUENCE [LARGE SCALE GENOMIC DNA]</scope>
    <source>
        <strain evidence="6">cv. SF193</strain>
        <tissue evidence="4">Leaves</tissue>
    </source>
</reference>
<feature type="transmembrane region" description="Helical" evidence="3">
    <location>
        <begin position="582"/>
        <end position="603"/>
    </location>
</feature>
<evidence type="ECO:0000256" key="2">
    <source>
        <dbReference type="SAM" id="MobiDB-lite"/>
    </source>
</evidence>
<protein>
    <submittedName>
        <fullName evidence="5">Uncharacterized protein</fullName>
    </submittedName>
</protein>
<keyword evidence="6" id="KW-1185">Reference proteome</keyword>
<reference evidence="4" key="3">
    <citation type="submission" date="2020-06" db="EMBL/GenBank/DDBJ databases">
        <title>Helianthus annuus Genome sequencing and assembly Release 2.</title>
        <authorList>
            <person name="Gouzy J."/>
            <person name="Langlade N."/>
            <person name="Munos S."/>
        </authorList>
    </citation>
    <scope>NUCLEOTIDE SEQUENCE</scope>
    <source>
        <tissue evidence="4">Leaves</tissue>
    </source>
</reference>
<evidence type="ECO:0000313" key="5">
    <source>
        <dbReference type="EMBL" id="OTF96375.1"/>
    </source>
</evidence>
<evidence type="ECO:0000256" key="1">
    <source>
        <dbReference type="SAM" id="Coils"/>
    </source>
</evidence>
<accession>A0A251SDP0</accession>
<keyword evidence="3" id="KW-1133">Transmembrane helix</keyword>
<feature type="compositionally biased region" description="Polar residues" evidence="2">
    <location>
        <begin position="1"/>
        <end position="23"/>
    </location>
</feature>
<dbReference type="EMBL" id="CM007904">
    <property type="protein sequence ID" value="OTF96375.1"/>
    <property type="molecule type" value="Genomic_DNA"/>
</dbReference>
<dbReference type="FunCoup" id="A0A251SDP0">
    <property type="interactions" value="591"/>
</dbReference>
<name>A0A251SDP0_HELAN</name>
<keyword evidence="3" id="KW-0812">Transmembrane</keyword>
<feature type="coiled-coil region" evidence="1">
    <location>
        <begin position="437"/>
        <end position="492"/>
    </location>
</feature>
<dbReference type="STRING" id="4232.A0A251SDP0"/>
<dbReference type="OrthoDB" id="689590at2759"/>
<dbReference type="OMA" id="SHDEKAT"/>
<feature type="region of interest" description="Disordered" evidence="2">
    <location>
        <begin position="1"/>
        <end position="24"/>
    </location>
</feature>
<evidence type="ECO:0000313" key="6">
    <source>
        <dbReference type="Proteomes" id="UP000215914"/>
    </source>
</evidence>
<organism evidence="5 6">
    <name type="scientific">Helianthus annuus</name>
    <name type="common">Common sunflower</name>
    <dbReference type="NCBI Taxonomy" id="4232"/>
    <lineage>
        <taxon>Eukaryota</taxon>
        <taxon>Viridiplantae</taxon>
        <taxon>Streptophyta</taxon>
        <taxon>Embryophyta</taxon>
        <taxon>Tracheophyta</taxon>
        <taxon>Spermatophyta</taxon>
        <taxon>Magnoliopsida</taxon>
        <taxon>eudicotyledons</taxon>
        <taxon>Gunneridae</taxon>
        <taxon>Pentapetalae</taxon>
        <taxon>asterids</taxon>
        <taxon>campanulids</taxon>
        <taxon>Asterales</taxon>
        <taxon>Asteraceae</taxon>
        <taxon>Asteroideae</taxon>
        <taxon>Heliantheae alliance</taxon>
        <taxon>Heliantheae</taxon>
        <taxon>Helianthus</taxon>
    </lineage>
</organism>
<dbReference type="EMBL" id="MNCJ02000330">
    <property type="protein sequence ID" value="KAF5766744.1"/>
    <property type="molecule type" value="Genomic_DNA"/>
</dbReference>
<dbReference type="AlphaFoldDB" id="A0A251SDP0"/>
<evidence type="ECO:0000313" key="4">
    <source>
        <dbReference type="EMBL" id="KAF5766744.1"/>
    </source>
</evidence>